<evidence type="ECO:0000256" key="2">
    <source>
        <dbReference type="ARBA" id="ARBA00023295"/>
    </source>
</evidence>
<dbReference type="InterPro" id="IPR017853">
    <property type="entry name" value="GH"/>
</dbReference>
<organism evidence="6 7">
    <name type="scientific">Streptomyces nigrescens</name>
    <dbReference type="NCBI Taxonomy" id="1920"/>
    <lineage>
        <taxon>Bacteria</taxon>
        <taxon>Bacillati</taxon>
        <taxon>Actinomycetota</taxon>
        <taxon>Actinomycetes</taxon>
        <taxon>Kitasatosporales</taxon>
        <taxon>Streptomycetaceae</taxon>
        <taxon>Streptomyces</taxon>
    </lineage>
</organism>
<comment type="similarity">
    <text evidence="3">Belongs to the glycosyl hydrolase 26 family.</text>
</comment>
<evidence type="ECO:0000313" key="6">
    <source>
        <dbReference type="EMBL" id="BDM67063.1"/>
    </source>
</evidence>
<sequence length="341" mass="37276">MSQRNRRRAAATAAGALLACLLAAAPVVSAAGPPPPVPLGAFLGSDARGVRRMTALRQWLGGTDVRVGHTYLPGNNWSDIEGDPAFLWPWTVWRHGAPGRLFVLNVPMMAPDEARLPDAEVRRLLGTAAAGAFDGHFRTLARRLVGAGLPDTVLTLGWEMNGITYTHRCAPDPAAWKAYWRRIVAVMRAVPGQRFRFDFAPSRGRDAIGWTLCYPGDDVVDVLGMDSYDQPAGESFDAMVREPYGLKAQVDFAAAHRKPISYPEWGLFRNGDNPGFVTRMLDWMARHPPLYQTITDYCPHGVWQCRANPRAAQAYRQVLYGVPDAAGPTGTPPPVPARPVG</sequence>
<name>A0ABN6QLH8_STRNI</name>
<keyword evidence="4" id="KW-0732">Signal</keyword>
<feature type="domain" description="GH26" evidence="5">
    <location>
        <begin position="12"/>
        <end position="321"/>
    </location>
</feature>
<protein>
    <recommendedName>
        <fullName evidence="5">GH26 domain-containing protein</fullName>
    </recommendedName>
</protein>
<dbReference type="SUPFAM" id="SSF51445">
    <property type="entry name" value="(Trans)glycosidases"/>
    <property type="match status" value="1"/>
</dbReference>
<keyword evidence="1 3" id="KW-0378">Hydrolase</keyword>
<dbReference type="EMBL" id="AP026073">
    <property type="protein sequence ID" value="BDM67063.1"/>
    <property type="molecule type" value="Genomic_DNA"/>
</dbReference>
<evidence type="ECO:0000259" key="5">
    <source>
        <dbReference type="PROSITE" id="PS51764"/>
    </source>
</evidence>
<dbReference type="PROSITE" id="PS51318">
    <property type="entry name" value="TAT"/>
    <property type="match status" value="1"/>
</dbReference>
<dbReference type="PROSITE" id="PS51257">
    <property type="entry name" value="PROKAR_LIPOPROTEIN"/>
    <property type="match status" value="1"/>
</dbReference>
<dbReference type="RefSeq" id="WP_261951286.1">
    <property type="nucleotide sequence ID" value="NZ_AP026073.1"/>
</dbReference>
<reference evidence="6" key="1">
    <citation type="submission" date="2022-06" db="EMBL/GenBank/DDBJ databases">
        <title>Complete genome sequence of Streptomyces nigrescens HEK616.</title>
        <authorList>
            <person name="Asamizu S."/>
            <person name="Onaka H."/>
        </authorList>
    </citation>
    <scope>NUCLEOTIDE SEQUENCE</scope>
    <source>
        <strain evidence="6">HEK616</strain>
    </source>
</reference>
<evidence type="ECO:0000256" key="3">
    <source>
        <dbReference type="PROSITE-ProRule" id="PRU01100"/>
    </source>
</evidence>
<dbReference type="PROSITE" id="PS51764">
    <property type="entry name" value="GH26"/>
    <property type="match status" value="1"/>
</dbReference>
<proteinExistence type="inferred from homology"/>
<feature type="chain" id="PRO_5047081225" description="GH26 domain-containing protein" evidence="4">
    <location>
        <begin position="31"/>
        <end position="341"/>
    </location>
</feature>
<keyword evidence="2 3" id="KW-0326">Glycosidase</keyword>
<evidence type="ECO:0000256" key="4">
    <source>
        <dbReference type="SAM" id="SignalP"/>
    </source>
</evidence>
<feature type="active site" description="Nucleophile" evidence="3">
    <location>
        <position position="264"/>
    </location>
</feature>
<dbReference type="Pfam" id="PF02156">
    <property type="entry name" value="Glyco_hydro_26"/>
    <property type="match status" value="1"/>
</dbReference>
<dbReference type="Proteomes" id="UP001059597">
    <property type="component" value="Chromosome"/>
</dbReference>
<evidence type="ECO:0000256" key="1">
    <source>
        <dbReference type="ARBA" id="ARBA00022801"/>
    </source>
</evidence>
<feature type="signal peptide" evidence="4">
    <location>
        <begin position="1"/>
        <end position="30"/>
    </location>
</feature>
<keyword evidence="7" id="KW-1185">Reference proteome</keyword>
<dbReference type="Gene3D" id="3.20.20.80">
    <property type="entry name" value="Glycosidases"/>
    <property type="match status" value="1"/>
</dbReference>
<gene>
    <name evidence="6" type="ORF">HEK616_05500</name>
</gene>
<dbReference type="InterPro" id="IPR006311">
    <property type="entry name" value="TAT_signal"/>
</dbReference>
<dbReference type="InterPro" id="IPR022790">
    <property type="entry name" value="GH26_dom"/>
</dbReference>
<evidence type="ECO:0000313" key="7">
    <source>
        <dbReference type="Proteomes" id="UP001059597"/>
    </source>
</evidence>
<accession>A0ABN6QLH8</accession>
<feature type="active site" description="Proton donor" evidence="3">
    <location>
        <position position="159"/>
    </location>
</feature>